<keyword evidence="3" id="KW-0807">Transducer</keyword>
<dbReference type="Proteomes" id="UP000438106">
    <property type="component" value="Unassembled WGS sequence"/>
</dbReference>
<gene>
    <name evidence="7" type="ORF">GO014_08535</name>
</gene>
<dbReference type="Gene3D" id="6.10.340.10">
    <property type="match status" value="1"/>
</dbReference>
<dbReference type="SUPFAM" id="SSF158472">
    <property type="entry name" value="HAMP domain-like"/>
    <property type="match status" value="1"/>
</dbReference>
<comment type="caution">
    <text evidence="7">The sequence shown here is derived from an EMBL/GenBank/DDBJ whole genome shotgun (WGS) entry which is preliminary data.</text>
</comment>
<dbReference type="PRINTS" id="PR00260">
    <property type="entry name" value="CHEMTRNSDUCR"/>
</dbReference>
<evidence type="ECO:0000313" key="8">
    <source>
        <dbReference type="Proteomes" id="UP000438106"/>
    </source>
</evidence>
<evidence type="ECO:0000259" key="5">
    <source>
        <dbReference type="PROSITE" id="PS50111"/>
    </source>
</evidence>
<evidence type="ECO:0000313" key="7">
    <source>
        <dbReference type="EMBL" id="MVS99066.1"/>
    </source>
</evidence>
<dbReference type="InterPro" id="IPR051310">
    <property type="entry name" value="MCP_chemotaxis"/>
</dbReference>
<dbReference type="EMBL" id="WQRF01000002">
    <property type="protein sequence ID" value="MVS99066.1"/>
    <property type="molecule type" value="Genomic_DNA"/>
</dbReference>
<dbReference type="RefSeq" id="WP_157289981.1">
    <property type="nucleotide sequence ID" value="NZ_WQRF01000002.1"/>
</dbReference>
<feature type="transmembrane region" description="Helical" evidence="4">
    <location>
        <begin position="12"/>
        <end position="37"/>
    </location>
</feature>
<reference evidence="7 8" key="1">
    <citation type="submission" date="2019-12" db="EMBL/GenBank/DDBJ databases">
        <title>Devosia maris sp. nov., isolated from the deep seawater.</title>
        <authorList>
            <person name="Liu Y."/>
        </authorList>
    </citation>
    <scope>NUCLEOTIDE SEQUENCE [LARGE SCALE GENOMIC DNA]</scope>
    <source>
        <strain evidence="7 8">L53-10-65</strain>
    </source>
</reference>
<evidence type="ECO:0000256" key="4">
    <source>
        <dbReference type="SAM" id="Phobius"/>
    </source>
</evidence>
<accession>A0A7X3K394</accession>
<dbReference type="GO" id="GO:0004888">
    <property type="term" value="F:transmembrane signaling receptor activity"/>
    <property type="evidence" value="ECO:0007669"/>
    <property type="project" value="InterPro"/>
</dbReference>
<protein>
    <submittedName>
        <fullName evidence="7">HAMP domain-containing protein</fullName>
    </submittedName>
</protein>
<evidence type="ECO:0000256" key="1">
    <source>
        <dbReference type="ARBA" id="ARBA00022500"/>
    </source>
</evidence>
<dbReference type="PROSITE" id="PS50111">
    <property type="entry name" value="CHEMOTAXIS_TRANSDUC_2"/>
    <property type="match status" value="1"/>
</dbReference>
<dbReference type="GO" id="GO:0016020">
    <property type="term" value="C:membrane"/>
    <property type="evidence" value="ECO:0007669"/>
    <property type="project" value="InterPro"/>
</dbReference>
<feature type="transmembrane region" description="Helical" evidence="4">
    <location>
        <begin position="273"/>
        <end position="294"/>
    </location>
</feature>
<evidence type="ECO:0000256" key="2">
    <source>
        <dbReference type="ARBA" id="ARBA00029447"/>
    </source>
</evidence>
<dbReference type="PANTHER" id="PTHR43531:SF11">
    <property type="entry name" value="METHYL-ACCEPTING CHEMOTAXIS PROTEIN 3"/>
    <property type="match status" value="1"/>
</dbReference>
<dbReference type="PANTHER" id="PTHR43531">
    <property type="entry name" value="PROTEIN ICFG"/>
    <property type="match status" value="1"/>
</dbReference>
<feature type="domain" description="HAMP" evidence="6">
    <location>
        <begin position="297"/>
        <end position="350"/>
    </location>
</feature>
<evidence type="ECO:0000256" key="3">
    <source>
        <dbReference type="PROSITE-ProRule" id="PRU00284"/>
    </source>
</evidence>
<dbReference type="Pfam" id="PF00672">
    <property type="entry name" value="HAMP"/>
    <property type="match status" value="1"/>
</dbReference>
<keyword evidence="4" id="KW-0812">Transmembrane</keyword>
<dbReference type="AlphaFoldDB" id="A0A7X3K394"/>
<organism evidence="7 8">
    <name type="scientific">Devosia marina</name>
    <dbReference type="NCBI Taxonomy" id="2683198"/>
    <lineage>
        <taxon>Bacteria</taxon>
        <taxon>Pseudomonadati</taxon>
        <taxon>Pseudomonadota</taxon>
        <taxon>Alphaproteobacteria</taxon>
        <taxon>Hyphomicrobiales</taxon>
        <taxon>Devosiaceae</taxon>
        <taxon>Devosia</taxon>
    </lineage>
</organism>
<dbReference type="GO" id="GO:0007165">
    <property type="term" value="P:signal transduction"/>
    <property type="evidence" value="ECO:0007669"/>
    <property type="project" value="UniProtKB-KW"/>
</dbReference>
<dbReference type="Pfam" id="PF00015">
    <property type="entry name" value="MCPsignal"/>
    <property type="match status" value="1"/>
</dbReference>
<dbReference type="SMART" id="SM00304">
    <property type="entry name" value="HAMP"/>
    <property type="match status" value="2"/>
</dbReference>
<dbReference type="PROSITE" id="PS50885">
    <property type="entry name" value="HAMP"/>
    <property type="match status" value="1"/>
</dbReference>
<dbReference type="InterPro" id="IPR004089">
    <property type="entry name" value="MCPsignal_dom"/>
</dbReference>
<dbReference type="Gene3D" id="1.10.287.950">
    <property type="entry name" value="Methyl-accepting chemotaxis protein"/>
    <property type="match status" value="1"/>
</dbReference>
<evidence type="ECO:0000259" key="6">
    <source>
        <dbReference type="PROSITE" id="PS50885"/>
    </source>
</evidence>
<comment type="similarity">
    <text evidence="2">Belongs to the methyl-accepting chemotaxis (MCP) protein family.</text>
</comment>
<dbReference type="InterPro" id="IPR004090">
    <property type="entry name" value="Chemotax_Me-accpt_rcpt"/>
</dbReference>
<keyword evidence="1" id="KW-0145">Chemotaxis</keyword>
<proteinExistence type="inferred from homology"/>
<keyword evidence="4" id="KW-0472">Membrane</keyword>
<dbReference type="InterPro" id="IPR003660">
    <property type="entry name" value="HAMP_dom"/>
</dbReference>
<feature type="domain" description="Methyl-accepting transducer" evidence="5">
    <location>
        <begin position="470"/>
        <end position="699"/>
    </location>
</feature>
<keyword evidence="4" id="KW-1133">Transmembrane helix</keyword>
<dbReference type="GO" id="GO:0006935">
    <property type="term" value="P:chemotaxis"/>
    <property type="evidence" value="ECO:0007669"/>
    <property type="project" value="UniProtKB-KW"/>
</dbReference>
<dbReference type="SMART" id="SM00283">
    <property type="entry name" value="MA"/>
    <property type="match status" value="1"/>
</dbReference>
<dbReference type="SUPFAM" id="SSF58104">
    <property type="entry name" value="Methyl-accepting chemotaxis protein (MCP) signaling domain"/>
    <property type="match status" value="1"/>
</dbReference>
<name>A0A7X3K394_9HYPH</name>
<keyword evidence="8" id="KW-1185">Reference proteome</keyword>
<sequence>MIPKNLSLSGRIYAAFGMLITLMGALLAIALLGVFALNATFKGYAEATAQASQAQENAAHLASARLAFATYQSSPGPENVAAVRAQLSLLPENGSGEYRDAVASMTEIDAAVKELTLTMRQNGVAAGDTLGALMSKMSEATSINAKAAALAGLAMRDLLLARLEAENLLMGDLAAQERATAYTAQTQEGLIALRSTFYKPDDLASVDAVTETLEGFTSAVVALNARLQERNGLAEAAQSIDARLAELYRANALAATDEQQRLGRQGESQSTTIWLTALVAGLCALICGVALSVFTARWLSRSVSAIATNLDRLAAGDFAVSMAGTDRDNELGRVARALEVFGANGRSLAQAMAREREEAQQTAAMASRRAHLQADLERVVADAVAGRFDQSLASSYGDPDLDRLAAGVNALLATVAQGLAENGSVLSALAAMQLGARVEGQFAGAFGQLQQDTNLLAETLSDTIFRLADASGSLRRATDEIFEGANNLASRTHNQAGMIERTAKAVETLKGEVAANTLLAQAAAQSTRGSADLAREGSDAMKRLETAMAGIRRTSDEITAVTGLVEDMAFQTNLLALNASVEAARAGEAGKGFAVVAVEVRRLAQSAAQASANIKALAAQSANSVNDGSHIAEEAAKMLAAIREAVARDSGQMDTIAETAQSQSTAIATIADAMGVMDGDIQHNAALVEESHAAIDQTRAQAEALDAIVTGFTLGDEGPKDKRVA</sequence>